<gene>
    <name evidence="2" type="ORF">CCACVL1_18621</name>
</gene>
<evidence type="ECO:0000256" key="1">
    <source>
        <dbReference type="SAM" id="MobiDB-lite"/>
    </source>
</evidence>
<organism evidence="2 3">
    <name type="scientific">Corchorus capsularis</name>
    <name type="common">Jute</name>
    <dbReference type="NCBI Taxonomy" id="210143"/>
    <lineage>
        <taxon>Eukaryota</taxon>
        <taxon>Viridiplantae</taxon>
        <taxon>Streptophyta</taxon>
        <taxon>Embryophyta</taxon>
        <taxon>Tracheophyta</taxon>
        <taxon>Spermatophyta</taxon>
        <taxon>Magnoliopsida</taxon>
        <taxon>eudicotyledons</taxon>
        <taxon>Gunneridae</taxon>
        <taxon>Pentapetalae</taxon>
        <taxon>rosids</taxon>
        <taxon>malvids</taxon>
        <taxon>Malvales</taxon>
        <taxon>Malvaceae</taxon>
        <taxon>Grewioideae</taxon>
        <taxon>Apeibeae</taxon>
        <taxon>Corchorus</taxon>
    </lineage>
</organism>
<dbReference type="AlphaFoldDB" id="A0A1R3HKM5"/>
<feature type="region of interest" description="Disordered" evidence="1">
    <location>
        <begin position="1"/>
        <end position="21"/>
    </location>
</feature>
<evidence type="ECO:0000313" key="2">
    <source>
        <dbReference type="EMBL" id="OMO70858.1"/>
    </source>
</evidence>
<protein>
    <submittedName>
        <fullName evidence="2">Uncharacterized protein</fullName>
    </submittedName>
</protein>
<keyword evidence="3" id="KW-1185">Reference proteome</keyword>
<dbReference type="Gramene" id="OMO70858">
    <property type="protein sequence ID" value="OMO70858"/>
    <property type="gene ID" value="CCACVL1_18621"/>
</dbReference>
<proteinExistence type="predicted"/>
<accession>A0A1R3HKM5</accession>
<dbReference type="EMBL" id="AWWV01011758">
    <property type="protein sequence ID" value="OMO70858.1"/>
    <property type="molecule type" value="Genomic_DNA"/>
</dbReference>
<name>A0A1R3HKM5_COCAP</name>
<sequence>MAHVPSSTANAPTSNCWNESSPGLLTLRVQSHRLAHPIDEANGISEKRRGRRGKRKKE</sequence>
<feature type="compositionally biased region" description="Basic residues" evidence="1">
    <location>
        <begin position="48"/>
        <end position="58"/>
    </location>
</feature>
<reference evidence="2 3" key="1">
    <citation type="submission" date="2013-09" db="EMBL/GenBank/DDBJ databases">
        <title>Corchorus capsularis genome sequencing.</title>
        <authorList>
            <person name="Alam M."/>
            <person name="Haque M.S."/>
            <person name="Islam M.S."/>
            <person name="Emdad E.M."/>
            <person name="Islam M.M."/>
            <person name="Ahmed B."/>
            <person name="Halim A."/>
            <person name="Hossen Q.M.M."/>
            <person name="Hossain M.Z."/>
            <person name="Ahmed R."/>
            <person name="Khan M.M."/>
            <person name="Islam R."/>
            <person name="Rashid M.M."/>
            <person name="Khan S.A."/>
            <person name="Rahman M.S."/>
            <person name="Alam M."/>
        </authorList>
    </citation>
    <scope>NUCLEOTIDE SEQUENCE [LARGE SCALE GENOMIC DNA]</scope>
    <source>
        <strain evidence="3">cv. CVL-1</strain>
        <tissue evidence="2">Whole seedling</tissue>
    </source>
</reference>
<feature type="region of interest" description="Disordered" evidence="1">
    <location>
        <begin position="34"/>
        <end position="58"/>
    </location>
</feature>
<comment type="caution">
    <text evidence="2">The sequence shown here is derived from an EMBL/GenBank/DDBJ whole genome shotgun (WGS) entry which is preliminary data.</text>
</comment>
<dbReference type="Proteomes" id="UP000188268">
    <property type="component" value="Unassembled WGS sequence"/>
</dbReference>
<evidence type="ECO:0000313" key="3">
    <source>
        <dbReference type="Proteomes" id="UP000188268"/>
    </source>
</evidence>